<feature type="domain" description="Mon2/Sec7/BIG1-like dimerisation and cyclophilin-binding" evidence="1">
    <location>
        <begin position="11"/>
        <end position="182"/>
    </location>
</feature>
<dbReference type="Pfam" id="PF16213">
    <property type="entry name" value="DCB"/>
    <property type="match status" value="1"/>
</dbReference>
<dbReference type="EMBL" id="JXXN02005947">
    <property type="protein sequence ID" value="THD19634.1"/>
    <property type="molecule type" value="Genomic_DNA"/>
</dbReference>
<gene>
    <name evidence="2" type="ORF">D915_009701</name>
</gene>
<dbReference type="AlphaFoldDB" id="A0A4E0QZ82"/>
<keyword evidence="3" id="KW-1185">Reference proteome</keyword>
<name>A0A4E0QZ82_FASHE</name>
<dbReference type="InterPro" id="IPR032629">
    <property type="entry name" value="DCB_dom"/>
</dbReference>
<evidence type="ECO:0000313" key="3">
    <source>
        <dbReference type="Proteomes" id="UP000230066"/>
    </source>
</evidence>
<organism evidence="2 3">
    <name type="scientific">Fasciola hepatica</name>
    <name type="common">Liver fluke</name>
    <dbReference type="NCBI Taxonomy" id="6192"/>
    <lineage>
        <taxon>Eukaryota</taxon>
        <taxon>Metazoa</taxon>
        <taxon>Spiralia</taxon>
        <taxon>Lophotrochozoa</taxon>
        <taxon>Platyhelminthes</taxon>
        <taxon>Trematoda</taxon>
        <taxon>Digenea</taxon>
        <taxon>Plagiorchiida</taxon>
        <taxon>Echinostomata</taxon>
        <taxon>Echinostomatoidea</taxon>
        <taxon>Fasciolidae</taxon>
        <taxon>Fasciola</taxon>
    </lineage>
</organism>
<evidence type="ECO:0000313" key="2">
    <source>
        <dbReference type="EMBL" id="THD19634.1"/>
    </source>
</evidence>
<reference evidence="2" key="1">
    <citation type="submission" date="2019-03" db="EMBL/GenBank/DDBJ databases">
        <title>Improved annotation for the trematode Fasciola hepatica.</title>
        <authorList>
            <person name="Choi Y.-J."/>
            <person name="Martin J."/>
            <person name="Mitreva M."/>
        </authorList>
    </citation>
    <scope>NUCLEOTIDE SEQUENCE [LARGE SCALE GENOMIC DNA]</scope>
</reference>
<comment type="caution">
    <text evidence="2">The sequence shown here is derived from an EMBL/GenBank/DDBJ whole genome shotgun (WGS) entry which is preliminary data.</text>
</comment>
<accession>A0A4E0QZ82</accession>
<protein>
    <submittedName>
        <fullName evidence="2">Protein MON2</fullName>
    </submittedName>
</protein>
<sequence length="262" mass="28909">MPEDPNVFYLKLSEAVIQDYKSLISETRRKFAPIKDAAEKQIAWIRSQMNLNDNMQKAFISSNKLLLEPFLNGCLTKQQKIVIISLTAVQKFITNSCLSEEGAGAVVGILWNLMCSNIEEVRVLQTTILLLTASSLVRDSLLAKAFTLCLRLHASKTPATVNTAAAAVRQCASAVFDRVVKDEVSSGNKTLRSEDVAPVNIADLSPVSRDAYRLFQDICALLSDESPTWLTGITEFSRALGLELIESLVLHYPGLFRQVSLS</sequence>
<dbReference type="Proteomes" id="UP000230066">
    <property type="component" value="Unassembled WGS sequence"/>
</dbReference>
<proteinExistence type="predicted"/>
<evidence type="ECO:0000259" key="1">
    <source>
        <dbReference type="Pfam" id="PF16213"/>
    </source>
</evidence>